<dbReference type="AlphaFoldDB" id="A0A7N8WKD7"/>
<keyword evidence="5" id="KW-0458">Lysosome</keyword>
<dbReference type="Proteomes" id="UP000261640">
    <property type="component" value="Unplaced"/>
</dbReference>
<evidence type="ECO:0000256" key="1">
    <source>
        <dbReference type="ARBA" id="ARBA00007756"/>
    </source>
</evidence>
<dbReference type="GO" id="GO:0003924">
    <property type="term" value="F:GTPase activity"/>
    <property type="evidence" value="ECO:0007669"/>
    <property type="project" value="TreeGrafter"/>
</dbReference>
<evidence type="ECO:0000313" key="6">
    <source>
        <dbReference type="Ensembl" id="ENSMAMP00000037094.1"/>
    </source>
</evidence>
<evidence type="ECO:0000256" key="3">
    <source>
        <dbReference type="ARBA" id="ARBA00023134"/>
    </source>
</evidence>
<evidence type="ECO:0000313" key="7">
    <source>
        <dbReference type="Proteomes" id="UP000261640"/>
    </source>
</evidence>
<comment type="similarity">
    <text evidence="1 5">Belongs to the GTR/RAG GTP-binding protein family.</text>
</comment>
<dbReference type="GeneTree" id="ENSGT00950000183031"/>
<accession>A0A7N8WKD7</accession>
<keyword evidence="2 5" id="KW-0547">Nucleotide-binding</keyword>
<proteinExistence type="inferred from homology"/>
<sequence length="128" mass="14767">MSSSAMKKKVLLMGKSGSGKTSMRSIIFANYIARDTRRLGATIDVEHSHVRFLGNLVLNLWDCGGQDTFMENYFTSQRDNIFRNVEWHAMCVKGRCRMNVTQHRNNCYEYKEVKVFCGKSHFSGNNRT</sequence>
<dbReference type="GO" id="GO:0010507">
    <property type="term" value="P:negative regulation of autophagy"/>
    <property type="evidence" value="ECO:0007669"/>
    <property type="project" value="TreeGrafter"/>
</dbReference>
<reference evidence="6" key="1">
    <citation type="submission" date="2025-08" db="UniProtKB">
        <authorList>
            <consortium name="Ensembl"/>
        </authorList>
    </citation>
    <scope>IDENTIFICATION</scope>
</reference>
<dbReference type="InterPro" id="IPR006762">
    <property type="entry name" value="Gtr1_RagA"/>
</dbReference>
<dbReference type="Pfam" id="PF04670">
    <property type="entry name" value="Gtr1_RagA"/>
    <property type="match status" value="1"/>
</dbReference>
<reference evidence="6" key="2">
    <citation type="submission" date="2025-09" db="UniProtKB">
        <authorList>
            <consortium name="Ensembl"/>
        </authorList>
    </citation>
    <scope>IDENTIFICATION</scope>
</reference>
<dbReference type="PANTHER" id="PTHR11259:SF1">
    <property type="entry name" value="RAS-RELATED GTP-BINDING PROTEIN"/>
    <property type="match status" value="1"/>
</dbReference>
<organism evidence="6 7">
    <name type="scientific">Mastacembelus armatus</name>
    <name type="common">zig-zag eel</name>
    <dbReference type="NCBI Taxonomy" id="205130"/>
    <lineage>
        <taxon>Eukaryota</taxon>
        <taxon>Metazoa</taxon>
        <taxon>Chordata</taxon>
        <taxon>Craniata</taxon>
        <taxon>Vertebrata</taxon>
        <taxon>Euteleostomi</taxon>
        <taxon>Actinopterygii</taxon>
        <taxon>Neopterygii</taxon>
        <taxon>Teleostei</taxon>
        <taxon>Neoteleostei</taxon>
        <taxon>Acanthomorphata</taxon>
        <taxon>Anabantaria</taxon>
        <taxon>Synbranchiformes</taxon>
        <taxon>Mastacembelidae</taxon>
        <taxon>Mastacembelus</taxon>
    </lineage>
</organism>
<dbReference type="GO" id="GO:0009267">
    <property type="term" value="P:cellular response to starvation"/>
    <property type="evidence" value="ECO:0007669"/>
    <property type="project" value="TreeGrafter"/>
</dbReference>
<dbReference type="GO" id="GO:0071230">
    <property type="term" value="P:cellular response to amino acid stimulus"/>
    <property type="evidence" value="ECO:0007669"/>
    <property type="project" value="UniProtKB-UniRule"/>
</dbReference>
<evidence type="ECO:0000256" key="4">
    <source>
        <dbReference type="ARBA" id="ARBA00049117"/>
    </source>
</evidence>
<dbReference type="GO" id="GO:0005634">
    <property type="term" value="C:nucleus"/>
    <property type="evidence" value="ECO:0007669"/>
    <property type="project" value="TreeGrafter"/>
</dbReference>
<dbReference type="Ensembl" id="ENSMAMT00000068822.1">
    <property type="protein sequence ID" value="ENSMAMP00000037094.1"/>
    <property type="gene ID" value="ENSMAMG00000012091.2"/>
</dbReference>
<keyword evidence="3 5" id="KW-0342">GTP-binding</keyword>
<dbReference type="GO" id="GO:1990131">
    <property type="term" value="C:Gtr1-Gtr2 GTPase complex"/>
    <property type="evidence" value="ECO:0007669"/>
    <property type="project" value="TreeGrafter"/>
</dbReference>
<dbReference type="PANTHER" id="PTHR11259">
    <property type="entry name" value="RAS-RELATED GTP BINDING RAG/GTR YEAST"/>
    <property type="match status" value="1"/>
</dbReference>
<dbReference type="GO" id="GO:1904263">
    <property type="term" value="P:positive regulation of TORC1 signaling"/>
    <property type="evidence" value="ECO:0007669"/>
    <property type="project" value="TreeGrafter"/>
</dbReference>
<comment type="catalytic activity">
    <reaction evidence="4">
        <text>GTP + H2O = GDP + phosphate + H(+)</text>
        <dbReference type="Rhea" id="RHEA:19669"/>
        <dbReference type="ChEBI" id="CHEBI:15377"/>
        <dbReference type="ChEBI" id="CHEBI:15378"/>
        <dbReference type="ChEBI" id="CHEBI:37565"/>
        <dbReference type="ChEBI" id="CHEBI:43474"/>
        <dbReference type="ChEBI" id="CHEBI:58189"/>
    </reaction>
    <physiologicalReaction direction="left-to-right" evidence="4">
        <dbReference type="Rhea" id="RHEA:19670"/>
    </physiologicalReaction>
</comment>
<dbReference type="Gene3D" id="3.40.50.300">
    <property type="entry name" value="P-loop containing nucleotide triphosphate hydrolases"/>
    <property type="match status" value="1"/>
</dbReference>
<dbReference type="GO" id="GO:0005764">
    <property type="term" value="C:lysosome"/>
    <property type="evidence" value="ECO:0007669"/>
    <property type="project" value="UniProtKB-SubCell"/>
</dbReference>
<evidence type="ECO:0000256" key="5">
    <source>
        <dbReference type="RuleBase" id="RU367014"/>
    </source>
</evidence>
<protein>
    <recommendedName>
        <fullName evidence="5">Ras-related GTP-binding protein</fullName>
    </recommendedName>
</protein>
<comment type="function">
    <text evidence="5">Guanine nucleotide-binding protein that plays a crucial role in the cellular response to amino acid availability through regulation of the mTORC1 signaling cascade.</text>
</comment>
<dbReference type="SUPFAM" id="SSF52540">
    <property type="entry name" value="P-loop containing nucleoside triphosphate hydrolases"/>
    <property type="match status" value="1"/>
</dbReference>
<keyword evidence="7" id="KW-1185">Reference proteome</keyword>
<name>A0A7N8WKD7_9TELE</name>
<evidence type="ECO:0000256" key="2">
    <source>
        <dbReference type="ARBA" id="ARBA00022741"/>
    </source>
</evidence>
<comment type="subcellular location">
    <subcellularLocation>
        <location evidence="5">Cytoplasm</location>
    </subcellularLocation>
    <subcellularLocation>
        <location evidence="5">Lysosome</location>
    </subcellularLocation>
</comment>
<dbReference type="GO" id="GO:0005525">
    <property type="term" value="F:GTP binding"/>
    <property type="evidence" value="ECO:0007669"/>
    <property type="project" value="UniProtKB-UniRule"/>
</dbReference>
<dbReference type="InterPro" id="IPR027417">
    <property type="entry name" value="P-loop_NTPase"/>
</dbReference>
<keyword evidence="5" id="KW-0963">Cytoplasm</keyword>